<proteinExistence type="predicted"/>
<comment type="caution">
    <text evidence="2">The sequence shown here is derived from an EMBL/GenBank/DDBJ whole genome shotgun (WGS) entry which is preliminary data.</text>
</comment>
<organism evidence="2 3">
    <name type="scientific">Timema podura</name>
    <name type="common">Walking stick</name>
    <dbReference type="NCBI Taxonomy" id="61482"/>
    <lineage>
        <taxon>Eukaryota</taxon>
        <taxon>Metazoa</taxon>
        <taxon>Ecdysozoa</taxon>
        <taxon>Arthropoda</taxon>
        <taxon>Hexapoda</taxon>
        <taxon>Insecta</taxon>
        <taxon>Pterygota</taxon>
        <taxon>Neoptera</taxon>
        <taxon>Polyneoptera</taxon>
        <taxon>Phasmatodea</taxon>
        <taxon>Timematodea</taxon>
        <taxon>Timematoidea</taxon>
        <taxon>Timematidae</taxon>
        <taxon>Timema</taxon>
    </lineage>
</organism>
<reference evidence="2" key="1">
    <citation type="submission" date="2021-03" db="EMBL/GenBank/DDBJ databases">
        <authorList>
            <person name="Tran Van P."/>
        </authorList>
    </citation>
    <scope>NUCLEOTIDE SEQUENCE</scope>
</reference>
<dbReference type="EMBL" id="CAJPIN010001575">
    <property type="protein sequence ID" value="CAG2054655.1"/>
    <property type="molecule type" value="Genomic_DNA"/>
</dbReference>
<evidence type="ECO:0000313" key="2">
    <source>
        <dbReference type="EMBL" id="CAG2054655.1"/>
    </source>
</evidence>
<dbReference type="Proteomes" id="UP001153148">
    <property type="component" value="Unassembled WGS sequence"/>
</dbReference>
<keyword evidence="3" id="KW-1185">Reference proteome</keyword>
<sequence length="99" mass="10853">MARSTFQNNSLAAMRLGRNLSFALLLDTSSPVPGSSNALGSGIEPQHRYEHRDDQDGSSNFLTISSLPPSSSLHKIVPPSIELLESREEEEEEEVEVSQ</sequence>
<gene>
    <name evidence="2" type="ORF">TPAB3V08_LOCUS1676</name>
</gene>
<feature type="region of interest" description="Disordered" evidence="1">
    <location>
        <begin position="31"/>
        <end position="67"/>
    </location>
</feature>
<name>A0ABN7NFT5_TIMPD</name>
<protein>
    <submittedName>
        <fullName evidence="2">Uncharacterized protein</fullName>
    </submittedName>
</protein>
<evidence type="ECO:0000313" key="3">
    <source>
        <dbReference type="Proteomes" id="UP001153148"/>
    </source>
</evidence>
<accession>A0ABN7NFT5</accession>
<evidence type="ECO:0000256" key="1">
    <source>
        <dbReference type="SAM" id="MobiDB-lite"/>
    </source>
</evidence>
<feature type="compositionally biased region" description="Basic and acidic residues" evidence="1">
    <location>
        <begin position="45"/>
        <end position="55"/>
    </location>
</feature>